<dbReference type="AlphaFoldDB" id="A0AAV7G4R1"/>
<dbReference type="PANTHER" id="PTHR31964:SF126">
    <property type="entry name" value="ADENINE NUCLEOTIDE ALPHA HYDROLASES-LIKE SUPERFAMILY PROTEIN"/>
    <property type="match status" value="1"/>
</dbReference>
<dbReference type="PRINTS" id="PR01438">
    <property type="entry name" value="UNVRSLSTRESS"/>
</dbReference>
<dbReference type="Proteomes" id="UP000775213">
    <property type="component" value="Unassembled WGS sequence"/>
</dbReference>
<sequence length="169" mass="17908">MGRSIVVAVDGGEESIHALTWCLQNIVVVGTTADEASSDSGGSVTGDTVVLLYARPSPSVYPAMDGSGYLFSSDIIASMDNYSKHLADAVTKKAKMVCSSYPNLKVEIKVQNGDPRDVICEMVDKLGADMLVMGSHGYGPLKRAFIGSVSSYCAQNVKCPVLIVKKPKN</sequence>
<accession>A0AAV7G4R1</accession>
<evidence type="ECO:0000259" key="1">
    <source>
        <dbReference type="Pfam" id="PF00582"/>
    </source>
</evidence>
<gene>
    <name evidence="2" type="ORF">IEQ34_018481</name>
</gene>
<reference evidence="2 3" key="1">
    <citation type="journal article" date="2021" name="Hortic Res">
        <title>Chromosome-scale assembly of the Dendrobium chrysotoxum genome enhances the understanding of orchid evolution.</title>
        <authorList>
            <person name="Zhang Y."/>
            <person name="Zhang G.Q."/>
            <person name="Zhang D."/>
            <person name="Liu X.D."/>
            <person name="Xu X.Y."/>
            <person name="Sun W.H."/>
            <person name="Yu X."/>
            <person name="Zhu X."/>
            <person name="Wang Z.W."/>
            <person name="Zhao X."/>
            <person name="Zhong W.Y."/>
            <person name="Chen H."/>
            <person name="Yin W.L."/>
            <person name="Huang T."/>
            <person name="Niu S.C."/>
            <person name="Liu Z.J."/>
        </authorList>
    </citation>
    <scope>NUCLEOTIDE SEQUENCE [LARGE SCALE GENOMIC DNA]</scope>
    <source>
        <strain evidence="2">Lindl</strain>
    </source>
</reference>
<dbReference type="InterPro" id="IPR006016">
    <property type="entry name" value="UspA"/>
</dbReference>
<organism evidence="2 3">
    <name type="scientific">Dendrobium chrysotoxum</name>
    <name type="common">Orchid</name>
    <dbReference type="NCBI Taxonomy" id="161865"/>
    <lineage>
        <taxon>Eukaryota</taxon>
        <taxon>Viridiplantae</taxon>
        <taxon>Streptophyta</taxon>
        <taxon>Embryophyta</taxon>
        <taxon>Tracheophyta</taxon>
        <taxon>Spermatophyta</taxon>
        <taxon>Magnoliopsida</taxon>
        <taxon>Liliopsida</taxon>
        <taxon>Asparagales</taxon>
        <taxon>Orchidaceae</taxon>
        <taxon>Epidendroideae</taxon>
        <taxon>Malaxideae</taxon>
        <taxon>Dendrobiinae</taxon>
        <taxon>Dendrobium</taxon>
    </lineage>
</organism>
<name>A0AAV7G4R1_DENCH</name>
<feature type="domain" description="UspA" evidence="1">
    <location>
        <begin position="3"/>
        <end position="165"/>
    </location>
</feature>
<dbReference type="Pfam" id="PF00582">
    <property type="entry name" value="Usp"/>
    <property type="match status" value="1"/>
</dbReference>
<dbReference type="Gene3D" id="3.40.50.620">
    <property type="entry name" value="HUPs"/>
    <property type="match status" value="1"/>
</dbReference>
<dbReference type="SUPFAM" id="SSF52402">
    <property type="entry name" value="Adenine nucleotide alpha hydrolases-like"/>
    <property type="match status" value="1"/>
</dbReference>
<dbReference type="PANTHER" id="PTHR31964">
    <property type="entry name" value="ADENINE NUCLEOTIDE ALPHA HYDROLASES-LIKE SUPERFAMILY PROTEIN"/>
    <property type="match status" value="1"/>
</dbReference>
<dbReference type="EMBL" id="JAGFBR010000017">
    <property type="protein sequence ID" value="KAH0451182.1"/>
    <property type="molecule type" value="Genomic_DNA"/>
</dbReference>
<evidence type="ECO:0000313" key="3">
    <source>
        <dbReference type="Proteomes" id="UP000775213"/>
    </source>
</evidence>
<protein>
    <recommendedName>
        <fullName evidence="1">UspA domain-containing protein</fullName>
    </recommendedName>
</protein>
<keyword evidence="3" id="KW-1185">Reference proteome</keyword>
<evidence type="ECO:0000313" key="2">
    <source>
        <dbReference type="EMBL" id="KAH0451182.1"/>
    </source>
</evidence>
<comment type="caution">
    <text evidence="2">The sequence shown here is derived from an EMBL/GenBank/DDBJ whole genome shotgun (WGS) entry which is preliminary data.</text>
</comment>
<dbReference type="InterPro" id="IPR014729">
    <property type="entry name" value="Rossmann-like_a/b/a_fold"/>
</dbReference>
<proteinExistence type="predicted"/>
<dbReference type="InterPro" id="IPR006015">
    <property type="entry name" value="Universal_stress_UspA"/>
</dbReference>
<dbReference type="CDD" id="cd23659">
    <property type="entry name" value="USP_At3g01520-like"/>
    <property type="match status" value="1"/>
</dbReference>